<dbReference type="PANTHER" id="PTHR45624">
    <property type="entry name" value="MITOCHONDRIAL BASIC AMINO ACIDS TRANSPORTER-RELATED"/>
    <property type="match status" value="1"/>
</dbReference>
<dbReference type="EMBL" id="HE650824">
    <property type="protein sequence ID" value="CCF57923.1"/>
    <property type="molecule type" value="Genomic_DNA"/>
</dbReference>
<evidence type="ECO:0000313" key="11">
    <source>
        <dbReference type="EMBL" id="CCF57923.1"/>
    </source>
</evidence>
<dbReference type="InterPro" id="IPR018108">
    <property type="entry name" value="MCP_transmembrane"/>
</dbReference>
<evidence type="ECO:0000256" key="3">
    <source>
        <dbReference type="ARBA" id="ARBA00022448"/>
    </source>
</evidence>
<dbReference type="Gene3D" id="1.50.40.10">
    <property type="entry name" value="Mitochondrial carrier domain"/>
    <property type="match status" value="1"/>
</dbReference>
<dbReference type="PANTHER" id="PTHR45624:SF51">
    <property type="entry name" value="CARRIER PROTEIN YMC2, MITOCHONDRIAL-RELATED"/>
    <property type="match status" value="1"/>
</dbReference>
<sequence length="295" mass="33080">MPSPDSIENFEVSKGRIVKDILAGTFGGVAQVLVGQPFDTTKVRLQTSPHGTRTFEIIKRLVKNEGILAFYKGTLTPLVGVGACVSVQFGVNESMKRWFRYHVNDGKDLKLSQFYMSGMMGGLCNSFLCSPIEHVRIRLQTQSHGTKEFNGPWDCVKKLVQNRSLMKGLPVMMLRAGHGLGCYFLTYEALIKNELGRRSVHRNEIESWKLCVFGSVAGTMLWLCIYPLDVIKSMIQTDNLMHPKFNNSMMKATKTLYRKEGLKGFFKGFTPTLLRASPANGATFLTFEMAMRVLG</sequence>
<dbReference type="Pfam" id="PF00153">
    <property type="entry name" value="Mito_carr"/>
    <property type="match status" value="3"/>
</dbReference>
<dbReference type="RefSeq" id="XP_003957058.1">
    <property type="nucleotide sequence ID" value="XM_003957009.1"/>
</dbReference>
<keyword evidence="5" id="KW-0677">Repeat</keyword>
<evidence type="ECO:0000256" key="8">
    <source>
        <dbReference type="ARBA" id="ARBA00023136"/>
    </source>
</evidence>
<keyword evidence="7" id="KW-0496">Mitochondrion</keyword>
<keyword evidence="12" id="KW-1185">Reference proteome</keyword>
<dbReference type="SUPFAM" id="SSF103506">
    <property type="entry name" value="Mitochondrial carrier"/>
    <property type="match status" value="1"/>
</dbReference>
<evidence type="ECO:0000256" key="9">
    <source>
        <dbReference type="PROSITE-ProRule" id="PRU00282"/>
    </source>
</evidence>
<dbReference type="GO" id="GO:1990575">
    <property type="term" value="P:mitochondrial L-ornithine transmembrane transport"/>
    <property type="evidence" value="ECO:0007669"/>
    <property type="project" value="TreeGrafter"/>
</dbReference>
<keyword evidence="8 9" id="KW-0472">Membrane</keyword>
<evidence type="ECO:0000256" key="10">
    <source>
        <dbReference type="RuleBase" id="RU000488"/>
    </source>
</evidence>
<dbReference type="GO" id="GO:0000064">
    <property type="term" value="F:L-ornithine transmembrane transporter activity"/>
    <property type="evidence" value="ECO:0007669"/>
    <property type="project" value="TreeGrafter"/>
</dbReference>
<evidence type="ECO:0000256" key="4">
    <source>
        <dbReference type="ARBA" id="ARBA00022692"/>
    </source>
</evidence>
<dbReference type="PROSITE" id="PS50920">
    <property type="entry name" value="SOLCAR"/>
    <property type="match status" value="3"/>
</dbReference>
<dbReference type="OrthoDB" id="409586at2759"/>
<gene>
    <name evidence="11" type="primary">KAFR0D02750</name>
    <name evidence="11" type="ORF">KAFR_0D02750</name>
</gene>
<feature type="repeat" description="Solcar" evidence="9">
    <location>
        <begin position="15"/>
        <end position="98"/>
    </location>
</feature>
<reference evidence="11 12" key="1">
    <citation type="journal article" date="2011" name="Proc. Natl. Acad. Sci. U.S.A.">
        <title>Evolutionary erosion of yeast sex chromosomes by mating-type switching accidents.</title>
        <authorList>
            <person name="Gordon J.L."/>
            <person name="Armisen D."/>
            <person name="Proux-Wera E."/>
            <person name="Oheigeartaigh S.S."/>
            <person name="Byrne K.P."/>
            <person name="Wolfe K.H."/>
        </authorList>
    </citation>
    <scope>NUCLEOTIDE SEQUENCE [LARGE SCALE GENOMIC DNA]</scope>
    <source>
        <strain evidence="12">ATCC 22294 / BCRC 22015 / CBS 2517 / CECT 1963 / NBRC 1671 / NRRL Y-8276</strain>
    </source>
</reference>
<protein>
    <submittedName>
        <fullName evidence="11">Uncharacterized protein</fullName>
    </submittedName>
</protein>
<keyword evidence="3 10" id="KW-0813">Transport</keyword>
<evidence type="ECO:0000256" key="6">
    <source>
        <dbReference type="ARBA" id="ARBA00022989"/>
    </source>
</evidence>
<proteinExistence type="inferred from homology"/>
<dbReference type="Proteomes" id="UP000005220">
    <property type="component" value="Chromosome 4"/>
</dbReference>
<evidence type="ECO:0000256" key="5">
    <source>
        <dbReference type="ARBA" id="ARBA00022737"/>
    </source>
</evidence>
<dbReference type="HOGENOM" id="CLU_015166_16_2_1"/>
<accession>H2AU73</accession>
<dbReference type="AlphaFoldDB" id="H2AU73"/>
<dbReference type="GeneID" id="13885881"/>
<dbReference type="eggNOG" id="KOG0758">
    <property type="taxonomic scope" value="Eukaryota"/>
</dbReference>
<dbReference type="FunFam" id="1.50.40.10:FF:000163">
    <property type="entry name" value="Mitochondrial carrier protein"/>
    <property type="match status" value="1"/>
</dbReference>
<keyword evidence="6" id="KW-1133">Transmembrane helix</keyword>
<feature type="repeat" description="Solcar" evidence="9">
    <location>
        <begin position="109"/>
        <end position="193"/>
    </location>
</feature>
<dbReference type="InterPro" id="IPR050567">
    <property type="entry name" value="Mitochondrial_Carrier"/>
</dbReference>
<dbReference type="InterPro" id="IPR023395">
    <property type="entry name" value="MCP_dom_sf"/>
</dbReference>
<name>H2AU73_KAZAF</name>
<evidence type="ECO:0000256" key="1">
    <source>
        <dbReference type="ARBA" id="ARBA00004225"/>
    </source>
</evidence>
<dbReference type="InParanoid" id="H2AU73"/>
<feature type="repeat" description="Solcar" evidence="9">
    <location>
        <begin position="205"/>
        <end position="293"/>
    </location>
</feature>
<dbReference type="KEGG" id="kaf:KAFR_0D02750"/>
<dbReference type="GO" id="GO:0031966">
    <property type="term" value="C:mitochondrial membrane"/>
    <property type="evidence" value="ECO:0007669"/>
    <property type="project" value="UniProtKB-SubCell"/>
</dbReference>
<comment type="subcellular location">
    <subcellularLocation>
        <location evidence="1">Mitochondrion membrane</location>
        <topology evidence="1">Multi-pass membrane protein</topology>
    </subcellularLocation>
</comment>
<organism evidence="11 12">
    <name type="scientific">Kazachstania africana (strain ATCC 22294 / BCRC 22015 / CBS 2517 / CECT 1963 / NBRC 1671 / NRRL Y-8276)</name>
    <name type="common">Yeast</name>
    <name type="synonym">Kluyveromyces africanus</name>
    <dbReference type="NCBI Taxonomy" id="1071382"/>
    <lineage>
        <taxon>Eukaryota</taxon>
        <taxon>Fungi</taxon>
        <taxon>Dikarya</taxon>
        <taxon>Ascomycota</taxon>
        <taxon>Saccharomycotina</taxon>
        <taxon>Saccharomycetes</taxon>
        <taxon>Saccharomycetales</taxon>
        <taxon>Saccharomycetaceae</taxon>
        <taxon>Kazachstania</taxon>
    </lineage>
</organism>
<evidence type="ECO:0000256" key="7">
    <source>
        <dbReference type="ARBA" id="ARBA00023128"/>
    </source>
</evidence>
<evidence type="ECO:0000313" key="12">
    <source>
        <dbReference type="Proteomes" id="UP000005220"/>
    </source>
</evidence>
<comment type="similarity">
    <text evidence="2 10">Belongs to the mitochondrial carrier (TC 2.A.29) family.</text>
</comment>
<evidence type="ECO:0000256" key="2">
    <source>
        <dbReference type="ARBA" id="ARBA00006375"/>
    </source>
</evidence>
<keyword evidence="4 9" id="KW-0812">Transmembrane</keyword>